<organism evidence="2 3">
    <name type="scientific">Pseudofrancisella aestuarii</name>
    <dbReference type="NCBI Taxonomy" id="2670347"/>
    <lineage>
        <taxon>Bacteria</taxon>
        <taxon>Pseudomonadati</taxon>
        <taxon>Pseudomonadota</taxon>
        <taxon>Gammaproteobacteria</taxon>
        <taxon>Thiotrichales</taxon>
        <taxon>Francisellaceae</taxon>
        <taxon>Pseudofrancisella</taxon>
    </lineage>
</organism>
<sequence length="138" mass="15535">MKNSVSYIKGFISTIVFIAFICFIIVFFAGSAIEITKASLGYILTSVSIMIGFFASSLIIALKDNEIIKAHKSDFIIIFFVLLSQIILILWSSIMVLLSDDTFKLFASLFFIKFFILFVVFSSCISIFTAIFFLVKSK</sequence>
<comment type="caution">
    <text evidence="2">The sequence shown here is derived from an EMBL/GenBank/DDBJ whole genome shotgun (WGS) entry which is preliminary data.</text>
</comment>
<feature type="transmembrane region" description="Helical" evidence="1">
    <location>
        <begin position="39"/>
        <end position="62"/>
    </location>
</feature>
<dbReference type="RefSeq" id="WP_154401854.1">
    <property type="nucleotide sequence ID" value="NZ_JBHSJH010000003.1"/>
</dbReference>
<evidence type="ECO:0000313" key="3">
    <source>
        <dbReference type="Proteomes" id="UP001595926"/>
    </source>
</evidence>
<reference evidence="3" key="1">
    <citation type="journal article" date="2019" name="Int. J. Syst. Evol. Microbiol.">
        <title>The Global Catalogue of Microorganisms (GCM) 10K type strain sequencing project: providing services to taxonomists for standard genome sequencing and annotation.</title>
        <authorList>
            <consortium name="The Broad Institute Genomics Platform"/>
            <consortium name="The Broad Institute Genome Sequencing Center for Infectious Disease"/>
            <person name="Wu L."/>
            <person name="Ma J."/>
        </authorList>
    </citation>
    <scope>NUCLEOTIDE SEQUENCE [LARGE SCALE GENOMIC DNA]</scope>
    <source>
        <strain evidence="3">CGMCC 1.13718</strain>
    </source>
</reference>
<keyword evidence="3" id="KW-1185">Reference proteome</keyword>
<name>A0ABV9TDX5_9GAMM</name>
<gene>
    <name evidence="2" type="ORF">ACFPDQ_07160</name>
</gene>
<feature type="transmembrane region" description="Helical" evidence="1">
    <location>
        <begin position="12"/>
        <end position="33"/>
    </location>
</feature>
<feature type="transmembrane region" description="Helical" evidence="1">
    <location>
        <begin position="110"/>
        <end position="135"/>
    </location>
</feature>
<dbReference type="Proteomes" id="UP001595926">
    <property type="component" value="Unassembled WGS sequence"/>
</dbReference>
<feature type="transmembrane region" description="Helical" evidence="1">
    <location>
        <begin position="74"/>
        <end position="98"/>
    </location>
</feature>
<keyword evidence="1" id="KW-1133">Transmembrane helix</keyword>
<evidence type="ECO:0000256" key="1">
    <source>
        <dbReference type="SAM" id="Phobius"/>
    </source>
</evidence>
<keyword evidence="1" id="KW-0812">Transmembrane</keyword>
<evidence type="ECO:0000313" key="2">
    <source>
        <dbReference type="EMBL" id="MFC4892828.1"/>
    </source>
</evidence>
<dbReference type="EMBL" id="JBHSJH010000003">
    <property type="protein sequence ID" value="MFC4892828.1"/>
    <property type="molecule type" value="Genomic_DNA"/>
</dbReference>
<accession>A0ABV9TDX5</accession>
<protein>
    <submittedName>
        <fullName evidence="2">Uncharacterized protein</fullName>
    </submittedName>
</protein>
<proteinExistence type="predicted"/>
<keyword evidence="1" id="KW-0472">Membrane</keyword>